<dbReference type="InterPro" id="IPR036527">
    <property type="entry name" value="SCP2_sterol-bd_dom_sf"/>
</dbReference>
<feature type="domain" description="Alkyl sulfatase dimerisation" evidence="4">
    <location>
        <begin position="168"/>
        <end position="309"/>
    </location>
</feature>
<dbReference type="EMBL" id="CAJVRM010000206">
    <property type="protein sequence ID" value="CAG8977161.1"/>
    <property type="molecule type" value="Genomic_DNA"/>
</dbReference>
<evidence type="ECO:0000259" key="5">
    <source>
        <dbReference type="Pfam" id="PF14864"/>
    </source>
</evidence>
<keyword evidence="3" id="KW-0862">Zinc</keyword>
<dbReference type="InterPro" id="IPR036866">
    <property type="entry name" value="RibonucZ/Hydroxyglut_hydro"/>
</dbReference>
<dbReference type="SUPFAM" id="SSF56281">
    <property type="entry name" value="Metallo-hydrolase/oxidoreductase"/>
    <property type="match status" value="1"/>
</dbReference>
<dbReference type="Pfam" id="PF14863">
    <property type="entry name" value="Alkyl_sulf_dimr"/>
    <property type="match status" value="1"/>
</dbReference>
<dbReference type="Pfam" id="PF14864">
    <property type="entry name" value="Alkyl_sulf_C"/>
    <property type="match status" value="1"/>
</dbReference>
<dbReference type="Proteomes" id="UP000701801">
    <property type="component" value="Unassembled WGS sequence"/>
</dbReference>
<dbReference type="GO" id="GO:0046872">
    <property type="term" value="F:metal ion binding"/>
    <property type="evidence" value="ECO:0007669"/>
    <property type="project" value="UniProtKB-KW"/>
</dbReference>
<dbReference type="PANTHER" id="PTHR43223">
    <property type="entry name" value="ALKYL/ARYL-SULFATASE"/>
    <property type="match status" value="1"/>
</dbReference>
<dbReference type="GO" id="GO:0018741">
    <property type="term" value="F:linear primary-alkylsulfatase activity"/>
    <property type="evidence" value="ECO:0007669"/>
    <property type="project" value="TreeGrafter"/>
</dbReference>
<accession>A0A9N9Q7V0</accession>
<dbReference type="PANTHER" id="PTHR43223:SF1">
    <property type="entry name" value="ALKYL_ARYL-SULFATASE BDS1"/>
    <property type="match status" value="1"/>
</dbReference>
<evidence type="ECO:0000256" key="1">
    <source>
        <dbReference type="ARBA" id="ARBA00022723"/>
    </source>
</evidence>
<dbReference type="OrthoDB" id="449487at2759"/>
<keyword evidence="2" id="KW-0378">Hydrolase</keyword>
<dbReference type="InterPro" id="IPR052195">
    <property type="entry name" value="Bact_Alkyl/Aryl-Sulfatase"/>
</dbReference>
<keyword evidence="1" id="KW-0479">Metal-binding</keyword>
<evidence type="ECO:0000256" key="3">
    <source>
        <dbReference type="ARBA" id="ARBA00022833"/>
    </source>
</evidence>
<dbReference type="SUPFAM" id="SSF55718">
    <property type="entry name" value="SCP-like"/>
    <property type="match status" value="1"/>
</dbReference>
<evidence type="ECO:0000259" key="4">
    <source>
        <dbReference type="Pfam" id="PF14863"/>
    </source>
</evidence>
<evidence type="ECO:0000313" key="7">
    <source>
        <dbReference type="Proteomes" id="UP000701801"/>
    </source>
</evidence>
<keyword evidence="7" id="KW-1185">Reference proteome</keyword>
<dbReference type="Gene3D" id="3.30.1050.10">
    <property type="entry name" value="SCP2 sterol-binding domain"/>
    <property type="match status" value="1"/>
</dbReference>
<dbReference type="InterPro" id="IPR038536">
    <property type="entry name" value="Alkyl/aryl-sulf_dimr_sf"/>
</dbReference>
<sequence>MGRRSVYMYGTSLDNTPTGQVGCGLGMNISSGKSGLVQPTKNIKKTGIKHNIDGLDIIFQVTPGTEAPAEMNFHFPQYRALCMAENLTHTMHNIQTPHGALVRDARMWSRYLDEALVLFGNETDIVFASHHWPTFGYEKIIQFMSEQRDLYAYLYNETLRFLNAGQTCLEVAEDFVLPPSLDKLWNSRGYYGSTSHNVKAVYNRYMAWLDGNPAHLWEHPPQPAVKRYVQCIGGTGTDALDIFIQKGVEYRENGDLRFSATLLSHAVFADQTNQTARQELATTYQKLGYGAENATWRNIYLVGATELTSKITPSTLAMSVEALQALNDDQLTDTMAIRVEGAKAWDYNFTIDVMITDEIKEVQSGWHMNLSHGALTGHAIDYLAERAPLEGTTNLTIWPTRAEFIELVSGAKKNVEGIKYNGDPNIWVQLISTLVTLDTGFAIVTPEPVKDANWKSTDAAALRFCPS</sequence>
<evidence type="ECO:0000256" key="2">
    <source>
        <dbReference type="ARBA" id="ARBA00022801"/>
    </source>
</evidence>
<organism evidence="6 7">
    <name type="scientific">Hymenoscyphus albidus</name>
    <dbReference type="NCBI Taxonomy" id="595503"/>
    <lineage>
        <taxon>Eukaryota</taxon>
        <taxon>Fungi</taxon>
        <taxon>Dikarya</taxon>
        <taxon>Ascomycota</taxon>
        <taxon>Pezizomycotina</taxon>
        <taxon>Leotiomycetes</taxon>
        <taxon>Helotiales</taxon>
        <taxon>Helotiaceae</taxon>
        <taxon>Hymenoscyphus</taxon>
    </lineage>
</organism>
<dbReference type="InterPro" id="IPR029229">
    <property type="entry name" value="Alkyl_sulf_C"/>
</dbReference>
<dbReference type="InterPro" id="IPR029228">
    <property type="entry name" value="Alkyl_sulf_dimr"/>
</dbReference>
<protein>
    <submittedName>
        <fullName evidence="6">Uncharacterized protein</fullName>
    </submittedName>
</protein>
<dbReference type="Gene3D" id="1.25.40.880">
    <property type="entry name" value="Alkyl sulfatase, dimerisation domain"/>
    <property type="match status" value="1"/>
</dbReference>
<gene>
    <name evidence="6" type="ORF">HYALB_00003382</name>
</gene>
<proteinExistence type="predicted"/>
<dbReference type="GO" id="GO:0046983">
    <property type="term" value="F:protein dimerization activity"/>
    <property type="evidence" value="ECO:0007669"/>
    <property type="project" value="InterPro"/>
</dbReference>
<comment type="caution">
    <text evidence="6">The sequence shown here is derived from an EMBL/GenBank/DDBJ whole genome shotgun (WGS) entry which is preliminary data.</text>
</comment>
<feature type="domain" description="Alkyl sulfatase C-terminal" evidence="5">
    <location>
        <begin position="318"/>
        <end position="446"/>
    </location>
</feature>
<dbReference type="AlphaFoldDB" id="A0A9N9Q7V0"/>
<reference evidence="6" key="1">
    <citation type="submission" date="2021-07" db="EMBL/GenBank/DDBJ databases">
        <authorList>
            <person name="Durling M."/>
        </authorList>
    </citation>
    <scope>NUCLEOTIDE SEQUENCE</scope>
</reference>
<evidence type="ECO:0000313" key="6">
    <source>
        <dbReference type="EMBL" id="CAG8977161.1"/>
    </source>
</evidence>
<dbReference type="Gene3D" id="3.60.15.30">
    <property type="entry name" value="Metallo-beta-lactamase domain"/>
    <property type="match status" value="1"/>
</dbReference>
<dbReference type="GO" id="GO:0018909">
    <property type="term" value="P:dodecyl sulfate metabolic process"/>
    <property type="evidence" value="ECO:0007669"/>
    <property type="project" value="TreeGrafter"/>
</dbReference>
<name>A0A9N9Q7V0_9HELO</name>